<name>A0A6C0INY2_9ZZZZ</name>
<proteinExistence type="predicted"/>
<dbReference type="EMBL" id="MN740218">
    <property type="protein sequence ID" value="QHT94290.1"/>
    <property type="molecule type" value="Genomic_DNA"/>
</dbReference>
<organism evidence="1">
    <name type="scientific">viral metagenome</name>
    <dbReference type="NCBI Taxonomy" id="1070528"/>
    <lineage>
        <taxon>unclassified sequences</taxon>
        <taxon>metagenomes</taxon>
        <taxon>organismal metagenomes</taxon>
    </lineage>
</organism>
<reference evidence="1" key="1">
    <citation type="journal article" date="2020" name="Nature">
        <title>Giant virus diversity and host interactions through global metagenomics.</title>
        <authorList>
            <person name="Schulz F."/>
            <person name="Roux S."/>
            <person name="Paez-Espino D."/>
            <person name="Jungbluth S."/>
            <person name="Walsh D.A."/>
            <person name="Denef V.J."/>
            <person name="McMahon K.D."/>
            <person name="Konstantinidis K.T."/>
            <person name="Eloe-Fadrosh E.A."/>
            <person name="Kyrpides N.C."/>
            <person name="Woyke T."/>
        </authorList>
    </citation>
    <scope>NUCLEOTIDE SEQUENCE</scope>
    <source>
        <strain evidence="1">GVMAG-M-3300024258-28</strain>
    </source>
</reference>
<dbReference type="AlphaFoldDB" id="A0A6C0INY2"/>
<protein>
    <submittedName>
        <fullName evidence="1">Uncharacterized protein</fullName>
    </submittedName>
</protein>
<accession>A0A6C0INY2</accession>
<sequence>MSIIVKGYNGIIDLDLTNIPEKYHNELKAQHCKDIVDYKREQLLLPNRLRYENTIKMALGRLDIDTKTLQKIEEDKRKEADQRDIHRLQLYERNKEEGRLAKFSY</sequence>
<evidence type="ECO:0000313" key="1">
    <source>
        <dbReference type="EMBL" id="QHT94290.1"/>
    </source>
</evidence>